<feature type="transmembrane region" description="Helical" evidence="1">
    <location>
        <begin position="233"/>
        <end position="256"/>
    </location>
</feature>
<name>A0A1B2HJ32_9PSEU</name>
<evidence type="ECO:0000313" key="2">
    <source>
        <dbReference type="EMBL" id="ANZ37720.1"/>
    </source>
</evidence>
<evidence type="ECO:0000313" key="3">
    <source>
        <dbReference type="Proteomes" id="UP000093053"/>
    </source>
</evidence>
<dbReference type="PANTHER" id="PTHR36833:SF1">
    <property type="entry name" value="INTEGRAL MEMBRANE TRANSPORT PROTEIN"/>
    <property type="match status" value="1"/>
</dbReference>
<proteinExistence type="predicted"/>
<sequence length="265" mass="28909">MADVIYPRLIGARLRSQLSYRASFALDFVTQVIAQWYELLVILVLFNQVHALGGFSRDEVLLMYAFAGAAFGVADLFAGQLDNLPTYIRTGSFDVLLMRPLGTLPQIMVSDIRLRRIGRIAGAVAVMVYALTHVVVDWTPAKVALVVITPVAGAVIYSAVWVVACSICFWIVDGREFANAVTYGSAAFTSYPINVYSRPLRWLMAFVVPGAFIAYYPSLALLGRQDPLGLPGWVGWTSPLVAGLAAVAAGLVWRFAVRHYRGTGS</sequence>
<feature type="transmembrane region" description="Helical" evidence="1">
    <location>
        <begin position="202"/>
        <end position="221"/>
    </location>
</feature>
<feature type="transmembrane region" description="Helical" evidence="1">
    <location>
        <begin position="24"/>
        <end position="49"/>
    </location>
</feature>
<keyword evidence="1" id="KW-0472">Membrane</keyword>
<evidence type="ECO:0000256" key="1">
    <source>
        <dbReference type="SAM" id="Phobius"/>
    </source>
</evidence>
<dbReference type="Proteomes" id="UP000093053">
    <property type="component" value="Chromosome"/>
</dbReference>
<feature type="transmembrane region" description="Helical" evidence="1">
    <location>
        <begin position="61"/>
        <end position="79"/>
    </location>
</feature>
<feature type="transmembrane region" description="Helical" evidence="1">
    <location>
        <begin position="117"/>
        <end position="136"/>
    </location>
</feature>
<dbReference type="InterPro" id="IPR010390">
    <property type="entry name" value="ABC-2_transporter-like"/>
</dbReference>
<dbReference type="Pfam" id="PF06182">
    <property type="entry name" value="ABC2_membrane_6"/>
    <property type="match status" value="1"/>
</dbReference>
<dbReference type="OrthoDB" id="9788195at2"/>
<keyword evidence="1" id="KW-0812">Transmembrane</keyword>
<dbReference type="KEGG" id="led:BBK82_18320"/>
<dbReference type="STRING" id="1586287.BBK82_18320"/>
<keyword evidence="1" id="KW-1133">Transmembrane helix</keyword>
<keyword evidence="3" id="KW-1185">Reference proteome</keyword>
<dbReference type="EMBL" id="CP016793">
    <property type="protein sequence ID" value="ANZ37720.1"/>
    <property type="molecule type" value="Genomic_DNA"/>
</dbReference>
<dbReference type="PANTHER" id="PTHR36833">
    <property type="entry name" value="SLR0610 PROTEIN-RELATED"/>
    <property type="match status" value="1"/>
</dbReference>
<protein>
    <submittedName>
        <fullName evidence="2">ABC transporter permease</fullName>
    </submittedName>
</protein>
<feature type="transmembrane region" description="Helical" evidence="1">
    <location>
        <begin position="148"/>
        <end position="172"/>
    </location>
</feature>
<dbReference type="RefSeq" id="WP_065916084.1">
    <property type="nucleotide sequence ID" value="NZ_CP016793.1"/>
</dbReference>
<reference evidence="2 3" key="1">
    <citation type="submission" date="2016-07" db="EMBL/GenBank/DDBJ databases">
        <title>Complete genome sequence of the Lentzea guizhouensis DHS C013.</title>
        <authorList>
            <person name="Cao C."/>
        </authorList>
    </citation>
    <scope>NUCLEOTIDE SEQUENCE [LARGE SCALE GENOMIC DNA]</scope>
    <source>
        <strain evidence="2 3">DHS C013</strain>
    </source>
</reference>
<accession>A0A1B2HJ32</accession>
<gene>
    <name evidence="2" type="ORF">BBK82_18320</name>
</gene>
<organism evidence="2 3">
    <name type="scientific">Lentzea guizhouensis</name>
    <dbReference type="NCBI Taxonomy" id="1586287"/>
    <lineage>
        <taxon>Bacteria</taxon>
        <taxon>Bacillati</taxon>
        <taxon>Actinomycetota</taxon>
        <taxon>Actinomycetes</taxon>
        <taxon>Pseudonocardiales</taxon>
        <taxon>Pseudonocardiaceae</taxon>
        <taxon>Lentzea</taxon>
    </lineage>
</organism>
<dbReference type="AlphaFoldDB" id="A0A1B2HJ32"/>